<dbReference type="Gene3D" id="1.20.120.520">
    <property type="entry name" value="nmb1532 protein domain like"/>
    <property type="match status" value="1"/>
</dbReference>
<dbReference type="Proteomes" id="UP000009881">
    <property type="component" value="Unassembled WGS sequence"/>
</dbReference>
<proteinExistence type="predicted"/>
<dbReference type="PANTHER" id="PTHR35585">
    <property type="entry name" value="HHE DOMAIN PROTEIN (AFU_ORTHOLOGUE AFUA_4G00730)"/>
    <property type="match status" value="1"/>
</dbReference>
<evidence type="ECO:0000259" key="1">
    <source>
        <dbReference type="Pfam" id="PF01814"/>
    </source>
</evidence>
<reference evidence="2 3" key="1">
    <citation type="journal article" date="2013" name="Genome Announc.">
        <title>Draft Genome Sequence of an Alphaproteobacterium, Caenispirillum salinarum AK4(T), Isolated from a Solar Saltern.</title>
        <authorList>
            <person name="Khatri I."/>
            <person name="Singh A."/>
            <person name="Korpole S."/>
            <person name="Pinnaka A.K."/>
            <person name="Subramanian S."/>
        </authorList>
    </citation>
    <scope>NUCLEOTIDE SEQUENCE [LARGE SCALE GENOMIC DNA]</scope>
    <source>
        <strain evidence="2 3">AK4</strain>
    </source>
</reference>
<dbReference type="InterPro" id="IPR012312">
    <property type="entry name" value="Hemerythrin-like"/>
</dbReference>
<comment type="caution">
    <text evidence="2">The sequence shown here is derived from an EMBL/GenBank/DDBJ whole genome shotgun (WGS) entry which is preliminary data.</text>
</comment>
<dbReference type="RefSeq" id="WP_009541821.1">
    <property type="nucleotide sequence ID" value="NZ_ANHY01000017.1"/>
</dbReference>
<protein>
    <submittedName>
        <fullName evidence="2">Hemerythrin HHE cation binding domain protein</fullName>
    </submittedName>
</protein>
<evidence type="ECO:0000313" key="2">
    <source>
        <dbReference type="EMBL" id="EKV28164.1"/>
    </source>
</evidence>
<accession>K9GTW6</accession>
<dbReference type="STRING" id="1238182.C882_1165"/>
<dbReference type="AlphaFoldDB" id="K9GTW6"/>
<dbReference type="eggNOG" id="COG5592">
    <property type="taxonomic scope" value="Bacteria"/>
</dbReference>
<keyword evidence="3" id="KW-1185">Reference proteome</keyword>
<dbReference type="OrthoDB" id="5523420at2"/>
<name>K9GTW6_9PROT</name>
<organism evidence="2 3">
    <name type="scientific">Caenispirillum salinarum AK4</name>
    <dbReference type="NCBI Taxonomy" id="1238182"/>
    <lineage>
        <taxon>Bacteria</taxon>
        <taxon>Pseudomonadati</taxon>
        <taxon>Pseudomonadota</taxon>
        <taxon>Alphaproteobacteria</taxon>
        <taxon>Rhodospirillales</taxon>
        <taxon>Novispirillaceae</taxon>
        <taxon>Caenispirillum</taxon>
    </lineage>
</organism>
<evidence type="ECO:0000313" key="3">
    <source>
        <dbReference type="Proteomes" id="UP000009881"/>
    </source>
</evidence>
<feature type="domain" description="Hemerythrin-like" evidence="1">
    <location>
        <begin position="5"/>
        <end position="122"/>
    </location>
</feature>
<dbReference type="EMBL" id="ANHY01000017">
    <property type="protein sequence ID" value="EKV28164.1"/>
    <property type="molecule type" value="Genomic_DNA"/>
</dbReference>
<dbReference type="PANTHER" id="PTHR35585:SF1">
    <property type="entry name" value="HHE DOMAIN PROTEIN (AFU_ORTHOLOGUE AFUA_4G00730)"/>
    <property type="match status" value="1"/>
</dbReference>
<dbReference type="Pfam" id="PF01814">
    <property type="entry name" value="Hemerythrin"/>
    <property type="match status" value="1"/>
</dbReference>
<sequence>MSEPTILDDLKSDHEEIRLLAERLQETPDPEKRRVLFSDFKSLLIAHARAEDEVLYKPLKRTTSARLKALEGEEEHDVAEFLATRLKDDDDKGGDAWTARTQVIKEVLDHHMDEEETEIFQAARDIFGEDRLVAMGAQFRELKEDHLRRQV</sequence>
<gene>
    <name evidence="2" type="ORF">C882_1165</name>
</gene>